<keyword evidence="3" id="KW-1185">Reference proteome</keyword>
<gene>
    <name evidence="2" type="ORF">P5673_016692</name>
</gene>
<dbReference type="Proteomes" id="UP001249851">
    <property type="component" value="Unassembled WGS sequence"/>
</dbReference>
<evidence type="ECO:0000313" key="3">
    <source>
        <dbReference type="Proteomes" id="UP001249851"/>
    </source>
</evidence>
<dbReference type="AlphaFoldDB" id="A0AAD9V424"/>
<evidence type="ECO:0000313" key="2">
    <source>
        <dbReference type="EMBL" id="KAK2560357.1"/>
    </source>
</evidence>
<comment type="caution">
    <text evidence="2">The sequence shown here is derived from an EMBL/GenBank/DDBJ whole genome shotgun (WGS) entry which is preliminary data.</text>
</comment>
<organism evidence="2 3">
    <name type="scientific">Acropora cervicornis</name>
    <name type="common">Staghorn coral</name>
    <dbReference type="NCBI Taxonomy" id="6130"/>
    <lineage>
        <taxon>Eukaryota</taxon>
        <taxon>Metazoa</taxon>
        <taxon>Cnidaria</taxon>
        <taxon>Anthozoa</taxon>
        <taxon>Hexacorallia</taxon>
        <taxon>Scleractinia</taxon>
        <taxon>Astrocoeniina</taxon>
        <taxon>Acroporidae</taxon>
        <taxon>Acropora</taxon>
    </lineage>
</organism>
<proteinExistence type="predicted"/>
<evidence type="ECO:0000256" key="1">
    <source>
        <dbReference type="SAM" id="MobiDB-lite"/>
    </source>
</evidence>
<sequence>MSLDPVRAWEEAPRFQPAPPHPCQEMMSQRHNATAKLVGCLKRNLFFFKNWSTASRRAFPIGGARIEFKHLFWFHRGRLLGES</sequence>
<name>A0AAD9V424_ACRCE</name>
<protein>
    <submittedName>
        <fullName evidence="2">Uncharacterized protein</fullName>
    </submittedName>
</protein>
<dbReference type="EMBL" id="JARQWQ010000036">
    <property type="protein sequence ID" value="KAK2560357.1"/>
    <property type="molecule type" value="Genomic_DNA"/>
</dbReference>
<feature type="region of interest" description="Disordered" evidence="1">
    <location>
        <begin position="1"/>
        <end position="21"/>
    </location>
</feature>
<reference evidence="2" key="2">
    <citation type="journal article" date="2023" name="Science">
        <title>Genomic signatures of disease resistance in endangered staghorn corals.</title>
        <authorList>
            <person name="Vollmer S.V."/>
            <person name="Selwyn J.D."/>
            <person name="Despard B.A."/>
            <person name="Roesel C.L."/>
        </authorList>
    </citation>
    <scope>NUCLEOTIDE SEQUENCE</scope>
    <source>
        <strain evidence="2">K2</strain>
    </source>
</reference>
<reference evidence="2" key="1">
    <citation type="journal article" date="2023" name="G3 (Bethesda)">
        <title>Whole genome assembly and annotation of the endangered Caribbean coral Acropora cervicornis.</title>
        <authorList>
            <person name="Selwyn J.D."/>
            <person name="Vollmer S.V."/>
        </authorList>
    </citation>
    <scope>NUCLEOTIDE SEQUENCE</scope>
    <source>
        <strain evidence="2">K2</strain>
    </source>
</reference>
<accession>A0AAD9V424</accession>